<reference evidence="8 9" key="1">
    <citation type="submission" date="2022-07" db="EMBL/GenBank/DDBJ databases">
        <title>Two temperate virus in Haloterrigena jeotgali A29.</title>
        <authorList>
            <person name="Deng X."/>
        </authorList>
    </citation>
    <scope>NUCLEOTIDE SEQUENCE [LARGE SCALE GENOMIC DNA]</scope>
    <source>
        <strain evidence="8 9">A29</strain>
    </source>
</reference>
<dbReference type="InterPro" id="IPR000873">
    <property type="entry name" value="AMP-dep_synth/lig_dom"/>
</dbReference>
<dbReference type="Gene3D" id="3.40.50.12780">
    <property type="entry name" value="N-terminal domain of ligase-like"/>
    <property type="match status" value="1"/>
</dbReference>
<feature type="domain" description="AMP-binding enzyme C-terminal" evidence="7">
    <location>
        <begin position="477"/>
        <end position="555"/>
    </location>
</feature>
<evidence type="ECO:0000259" key="6">
    <source>
        <dbReference type="Pfam" id="PF00501"/>
    </source>
</evidence>
<dbReference type="InterPro" id="IPR051087">
    <property type="entry name" value="Mitochondrial_ACSM"/>
</dbReference>
<evidence type="ECO:0000313" key="8">
    <source>
        <dbReference type="EMBL" id="WMT06060.1"/>
    </source>
</evidence>
<evidence type="ECO:0000256" key="3">
    <source>
        <dbReference type="ARBA" id="ARBA00022741"/>
    </source>
</evidence>
<dbReference type="AlphaFoldDB" id="A0AAF0SZQ7"/>
<dbReference type="Pfam" id="PF13193">
    <property type="entry name" value="AMP-binding_C"/>
    <property type="match status" value="1"/>
</dbReference>
<dbReference type="InterPro" id="IPR025110">
    <property type="entry name" value="AMP-bd_C"/>
</dbReference>
<evidence type="ECO:0000256" key="2">
    <source>
        <dbReference type="ARBA" id="ARBA00022598"/>
    </source>
</evidence>
<sequence length="569" mass="62790">MSWTVMPEFESYERARESFSWDLPDEYNPAVDFLRKHEDTSQTALRYETPEGGLETYSFADLDDRSDRLAAALADLGVGAGDRVGVVIPQKPGNPITHLANWKLGAVSVPLTVLFGRDALQYRLADSEAKAVVVDPSVRETVDEIREECPALEAVIELDDGDAVRGDAHSFEELIAAHEPGIDVYDATPETPTAIMYTSGSTGPPKGVRHSHALWLGRAAAAANYFDGGLADGEATLWTPADWAWGAALGGTLFAAWHHGCSVVGWPRDEFDPDDVYDLLERHDVTEAFMPPTALRLLMGVDDPERRYDLSIRTFASAGEPLTSEVVDWVASTFDDVAINEFYGQTELNLVVGNAARWFDTRPGSMGKPLPGYEIAVVDPETGERLERGEVGELAVKPADRRVFFDEYHGLPEKTANKRTEDVPASGASGESEEQRSSGRWFLTDDLVERDEDGYVWFHSRADDVILTSGYRVGPTEVEDAVLAHEAVEQAGVVGVPDETRGEAIKAFVKPAVDDYDPEGLRAEIRDLVRDRLAEYEYPKHIEFVERLPTTTTGKIRRRSLREGDGTDE</sequence>
<evidence type="ECO:0000256" key="5">
    <source>
        <dbReference type="SAM" id="MobiDB-lite"/>
    </source>
</evidence>
<dbReference type="PROSITE" id="PS00455">
    <property type="entry name" value="AMP_BINDING"/>
    <property type="match status" value="1"/>
</dbReference>
<keyword evidence="9" id="KW-1185">Reference proteome</keyword>
<dbReference type="Pfam" id="PF00501">
    <property type="entry name" value="AMP-binding"/>
    <property type="match status" value="1"/>
</dbReference>
<keyword evidence="3" id="KW-0547">Nucleotide-binding</keyword>
<dbReference type="GO" id="GO:0006633">
    <property type="term" value="P:fatty acid biosynthetic process"/>
    <property type="evidence" value="ECO:0007669"/>
    <property type="project" value="TreeGrafter"/>
</dbReference>
<dbReference type="GO" id="GO:0005524">
    <property type="term" value="F:ATP binding"/>
    <property type="evidence" value="ECO:0007669"/>
    <property type="project" value="UniProtKB-KW"/>
</dbReference>
<proteinExistence type="inferred from homology"/>
<dbReference type="GO" id="GO:0004321">
    <property type="term" value="F:fatty-acyl-CoA synthase activity"/>
    <property type="evidence" value="ECO:0007669"/>
    <property type="project" value="TreeGrafter"/>
</dbReference>
<dbReference type="EMBL" id="CP101873">
    <property type="protein sequence ID" value="WMT06060.1"/>
    <property type="molecule type" value="Genomic_DNA"/>
</dbReference>
<dbReference type="GeneID" id="84214628"/>
<accession>A0AAF0SZQ7</accession>
<dbReference type="InterPro" id="IPR042099">
    <property type="entry name" value="ANL_N_sf"/>
</dbReference>
<gene>
    <name evidence="8" type="ORF">NP511_11765</name>
</gene>
<dbReference type="RefSeq" id="WP_049965633.1">
    <property type="nucleotide sequence ID" value="NZ_CP101873.1"/>
</dbReference>
<dbReference type="PANTHER" id="PTHR43605:SF10">
    <property type="entry name" value="ACYL-COA SYNTHETASE MEDIUM CHAIN FAMILY MEMBER 3"/>
    <property type="match status" value="1"/>
</dbReference>
<dbReference type="GeneID" id="39862297"/>
<evidence type="ECO:0000259" key="7">
    <source>
        <dbReference type="Pfam" id="PF13193"/>
    </source>
</evidence>
<organism evidence="8 9">
    <name type="scientific">Natrinema thermotolerans</name>
    <dbReference type="NCBI Taxonomy" id="121872"/>
    <lineage>
        <taxon>Archaea</taxon>
        <taxon>Methanobacteriati</taxon>
        <taxon>Methanobacteriota</taxon>
        <taxon>Stenosarchaea group</taxon>
        <taxon>Halobacteria</taxon>
        <taxon>Halobacteriales</taxon>
        <taxon>Natrialbaceae</taxon>
        <taxon>Natrinema</taxon>
    </lineage>
</organism>
<protein>
    <submittedName>
        <fullName evidence="8">AMP-binding protein</fullName>
    </submittedName>
</protein>
<evidence type="ECO:0000256" key="4">
    <source>
        <dbReference type="ARBA" id="ARBA00022840"/>
    </source>
</evidence>
<dbReference type="InterPro" id="IPR020845">
    <property type="entry name" value="AMP-binding_CS"/>
</dbReference>
<keyword evidence="4" id="KW-0067">ATP-binding</keyword>
<feature type="domain" description="AMP-dependent synthetase/ligase" evidence="6">
    <location>
        <begin position="42"/>
        <end position="397"/>
    </location>
</feature>
<dbReference type="SUPFAM" id="SSF56801">
    <property type="entry name" value="Acetyl-CoA synthetase-like"/>
    <property type="match status" value="1"/>
</dbReference>
<dbReference type="InterPro" id="IPR045851">
    <property type="entry name" value="AMP-bd_C_sf"/>
</dbReference>
<feature type="region of interest" description="Disordered" evidence="5">
    <location>
        <begin position="415"/>
        <end position="438"/>
    </location>
</feature>
<dbReference type="Gene3D" id="3.30.300.30">
    <property type="match status" value="1"/>
</dbReference>
<dbReference type="GO" id="GO:0015645">
    <property type="term" value="F:fatty acid ligase activity"/>
    <property type="evidence" value="ECO:0007669"/>
    <property type="project" value="TreeGrafter"/>
</dbReference>
<dbReference type="GO" id="GO:0006637">
    <property type="term" value="P:acyl-CoA metabolic process"/>
    <property type="evidence" value="ECO:0007669"/>
    <property type="project" value="TreeGrafter"/>
</dbReference>
<dbReference type="PANTHER" id="PTHR43605">
    <property type="entry name" value="ACYL-COENZYME A SYNTHETASE"/>
    <property type="match status" value="1"/>
</dbReference>
<keyword evidence="2" id="KW-0436">Ligase</keyword>
<dbReference type="GO" id="GO:0016405">
    <property type="term" value="F:CoA-ligase activity"/>
    <property type="evidence" value="ECO:0007669"/>
    <property type="project" value="UniProtKB-ARBA"/>
</dbReference>
<comment type="similarity">
    <text evidence="1">Belongs to the ATP-dependent AMP-binding enzyme family.</text>
</comment>
<name>A0AAF0SZQ7_9EURY</name>
<evidence type="ECO:0000313" key="9">
    <source>
        <dbReference type="Proteomes" id="UP001224926"/>
    </source>
</evidence>
<dbReference type="Proteomes" id="UP001224926">
    <property type="component" value="Chromosome"/>
</dbReference>
<evidence type="ECO:0000256" key="1">
    <source>
        <dbReference type="ARBA" id="ARBA00006432"/>
    </source>
</evidence>